<dbReference type="KEGG" id="ptx:ABW99_07910"/>
<name>A0A0G3ETV5_9BURK</name>
<dbReference type="InterPro" id="IPR050093">
    <property type="entry name" value="ABC_SmlMolc_Importer"/>
</dbReference>
<dbReference type="Proteomes" id="UP000036700">
    <property type="component" value="Chromosome"/>
</dbReference>
<keyword evidence="9" id="KW-0406">Ion transport</keyword>
<dbReference type="GO" id="GO:0016887">
    <property type="term" value="F:ATP hydrolysis activity"/>
    <property type="evidence" value="ECO:0007669"/>
    <property type="project" value="InterPro"/>
</dbReference>
<evidence type="ECO:0000256" key="2">
    <source>
        <dbReference type="ARBA" id="ARBA00022475"/>
    </source>
</evidence>
<evidence type="ECO:0000259" key="11">
    <source>
        <dbReference type="PROSITE" id="PS50893"/>
    </source>
</evidence>
<sequence length="366" mass="38518">MSELKITGLSKTFDGQPVLRDVDLLVAGGSLMAILGPSGSGKTTLLRLLCGFERAEAGTIRIGERTVSAPGLHVPPEQRHIGYVPQEGALFPHLSVADNIVFGMPRAQRRARQRVDELLEMVGLPTAYAARPPQHLSGGEQQRVALARALALSPSVVLLDEPFSALDAALRSETRQAVAHALKAAGATAVLVTHDQGEALSMGDRVAVLWQGKLAQVATPQTLYRAPATRELACFVGEAVLLESIVVGQEAVCTLGHLPLASPTAQGPADVLVRPEQIRLMTAQHRTGAVEARVENVTFLGADANVQLVLPASGEHIVARVDGQALPTPGARVWVWVDGPVIAYPRQAGGRAAVASAPWLSVVGSN</sequence>
<keyword evidence="7" id="KW-1278">Translocase</keyword>
<dbReference type="GO" id="GO:0015408">
    <property type="term" value="F:ABC-type ferric iron transporter activity"/>
    <property type="evidence" value="ECO:0007669"/>
    <property type="project" value="InterPro"/>
</dbReference>
<dbReference type="InterPro" id="IPR003439">
    <property type="entry name" value="ABC_transporter-like_ATP-bd"/>
</dbReference>
<evidence type="ECO:0000256" key="7">
    <source>
        <dbReference type="ARBA" id="ARBA00022967"/>
    </source>
</evidence>
<dbReference type="PATRIC" id="fig|445709.3.peg.1690"/>
<dbReference type="InterPro" id="IPR017871">
    <property type="entry name" value="ABC_transporter-like_CS"/>
</dbReference>
<dbReference type="EMBL" id="CP011568">
    <property type="protein sequence ID" value="AKJ68146.1"/>
    <property type="molecule type" value="Genomic_DNA"/>
</dbReference>
<evidence type="ECO:0000313" key="13">
    <source>
        <dbReference type="Proteomes" id="UP000036700"/>
    </source>
</evidence>
<dbReference type="CDD" id="cd03259">
    <property type="entry name" value="ABC_Carb_Solutes_like"/>
    <property type="match status" value="1"/>
</dbReference>
<dbReference type="AlphaFoldDB" id="A0A0G3ETV5"/>
<evidence type="ECO:0000256" key="4">
    <source>
        <dbReference type="ARBA" id="ARBA00022519"/>
    </source>
</evidence>
<dbReference type="SUPFAM" id="SSF50331">
    <property type="entry name" value="MOP-like"/>
    <property type="match status" value="1"/>
</dbReference>
<dbReference type="Gene3D" id="2.40.50.140">
    <property type="entry name" value="Nucleic acid-binding proteins"/>
    <property type="match status" value="1"/>
</dbReference>
<evidence type="ECO:0000256" key="5">
    <source>
        <dbReference type="ARBA" id="ARBA00022741"/>
    </source>
</evidence>
<dbReference type="InterPro" id="IPR027417">
    <property type="entry name" value="P-loop_NTPase"/>
</dbReference>
<evidence type="ECO:0000256" key="1">
    <source>
        <dbReference type="ARBA" id="ARBA00022448"/>
    </source>
</evidence>
<keyword evidence="10" id="KW-0472">Membrane</keyword>
<keyword evidence="6" id="KW-0067">ATP-binding</keyword>
<feature type="domain" description="ABC transporter" evidence="11">
    <location>
        <begin position="4"/>
        <end position="236"/>
    </location>
</feature>
<dbReference type="GO" id="GO:0015697">
    <property type="term" value="P:quaternary ammonium group transport"/>
    <property type="evidence" value="ECO:0007669"/>
    <property type="project" value="UniProtKB-ARBA"/>
</dbReference>
<dbReference type="InterPro" id="IPR003593">
    <property type="entry name" value="AAA+_ATPase"/>
</dbReference>
<organism evidence="12 13">
    <name type="scientific">Pandoraea thiooxydans</name>
    <dbReference type="NCBI Taxonomy" id="445709"/>
    <lineage>
        <taxon>Bacteria</taxon>
        <taxon>Pseudomonadati</taxon>
        <taxon>Pseudomonadota</taxon>
        <taxon>Betaproteobacteria</taxon>
        <taxon>Burkholderiales</taxon>
        <taxon>Burkholderiaceae</taxon>
        <taxon>Pandoraea</taxon>
    </lineage>
</organism>
<dbReference type="SUPFAM" id="SSF52540">
    <property type="entry name" value="P-loop containing nucleoside triphosphate hydrolases"/>
    <property type="match status" value="1"/>
</dbReference>
<keyword evidence="5" id="KW-0547">Nucleotide-binding</keyword>
<dbReference type="GO" id="GO:0043190">
    <property type="term" value="C:ATP-binding cassette (ABC) transporter complex"/>
    <property type="evidence" value="ECO:0007669"/>
    <property type="project" value="InterPro"/>
</dbReference>
<dbReference type="InterPro" id="IPR008995">
    <property type="entry name" value="Mo/tungstate-bd_C_term_dom"/>
</dbReference>
<evidence type="ECO:0000256" key="6">
    <source>
        <dbReference type="ARBA" id="ARBA00022840"/>
    </source>
</evidence>
<evidence type="ECO:0000256" key="8">
    <source>
        <dbReference type="ARBA" id="ARBA00023004"/>
    </source>
</evidence>
<proteinExistence type="predicted"/>
<protein>
    <submittedName>
        <fullName evidence="12">Sugar ABC transporter</fullName>
    </submittedName>
</protein>
<keyword evidence="1" id="KW-0813">Transport</keyword>
<dbReference type="SMART" id="SM00382">
    <property type="entry name" value="AAA"/>
    <property type="match status" value="1"/>
</dbReference>
<dbReference type="FunFam" id="3.40.50.300:FF:000425">
    <property type="entry name" value="Probable ABC transporter, ATP-binding subunit"/>
    <property type="match status" value="1"/>
</dbReference>
<gene>
    <name evidence="12" type="ORF">ABW99_07910</name>
</gene>
<keyword evidence="13" id="KW-1185">Reference proteome</keyword>
<evidence type="ECO:0000256" key="9">
    <source>
        <dbReference type="ARBA" id="ARBA00023065"/>
    </source>
</evidence>
<dbReference type="Gene3D" id="3.40.50.300">
    <property type="entry name" value="P-loop containing nucleotide triphosphate hydrolases"/>
    <property type="match status" value="1"/>
</dbReference>
<dbReference type="PROSITE" id="PS00211">
    <property type="entry name" value="ABC_TRANSPORTER_1"/>
    <property type="match status" value="1"/>
</dbReference>
<dbReference type="Pfam" id="PF00005">
    <property type="entry name" value="ABC_tran"/>
    <property type="match status" value="1"/>
</dbReference>
<dbReference type="InterPro" id="IPR015853">
    <property type="entry name" value="ABC_transpr_FbpC"/>
</dbReference>
<keyword evidence="4" id="KW-0997">Cell inner membrane</keyword>
<accession>A0A0G3ETV5</accession>
<keyword evidence="3" id="KW-0410">Iron transport</keyword>
<evidence type="ECO:0000313" key="12">
    <source>
        <dbReference type="EMBL" id="AKJ68146.1"/>
    </source>
</evidence>
<dbReference type="PANTHER" id="PTHR42781">
    <property type="entry name" value="SPERMIDINE/PUTRESCINE IMPORT ATP-BINDING PROTEIN POTA"/>
    <property type="match status" value="1"/>
</dbReference>
<keyword evidence="8" id="KW-0408">Iron</keyword>
<dbReference type="RefSeq" id="WP_047213966.1">
    <property type="nucleotide sequence ID" value="NZ_CP011568.3"/>
</dbReference>
<dbReference type="GO" id="GO:0005524">
    <property type="term" value="F:ATP binding"/>
    <property type="evidence" value="ECO:0007669"/>
    <property type="project" value="UniProtKB-KW"/>
</dbReference>
<dbReference type="Pfam" id="PF08402">
    <property type="entry name" value="TOBE_2"/>
    <property type="match status" value="1"/>
</dbReference>
<dbReference type="PROSITE" id="PS50893">
    <property type="entry name" value="ABC_TRANSPORTER_2"/>
    <property type="match status" value="1"/>
</dbReference>
<evidence type="ECO:0000256" key="10">
    <source>
        <dbReference type="ARBA" id="ARBA00023136"/>
    </source>
</evidence>
<dbReference type="InterPro" id="IPR012340">
    <property type="entry name" value="NA-bd_OB-fold"/>
</dbReference>
<dbReference type="InterPro" id="IPR013611">
    <property type="entry name" value="Transp-assoc_OB_typ2"/>
</dbReference>
<dbReference type="STRING" id="445709.ABW99_07910"/>
<evidence type="ECO:0000256" key="3">
    <source>
        <dbReference type="ARBA" id="ARBA00022496"/>
    </source>
</evidence>
<keyword evidence="2" id="KW-1003">Cell membrane</keyword>
<dbReference type="OrthoDB" id="5298774at2"/>
<reference evidence="13" key="1">
    <citation type="submission" date="2015-06" db="EMBL/GenBank/DDBJ databases">
        <authorList>
            <person name="Lim Y.L."/>
            <person name="Ee R."/>
            <person name="Yong D."/>
            <person name="How K.Y."/>
            <person name="Yin W.F."/>
            <person name="Chan K.G."/>
        </authorList>
    </citation>
    <scope>NUCLEOTIDE SEQUENCE [LARGE SCALE GENOMIC DNA]</scope>
    <source>
        <strain evidence="13">DSM 25325</strain>
    </source>
</reference>
<dbReference type="PANTHER" id="PTHR42781:SF5">
    <property type="entry name" value="PUTRESCINE TRANSPORT ATP-BINDING PROTEIN POTG"/>
    <property type="match status" value="1"/>
</dbReference>